<protein>
    <submittedName>
        <fullName evidence="1">Uncharacterized protein</fullName>
    </submittedName>
</protein>
<feature type="non-terminal residue" evidence="1">
    <location>
        <position position="173"/>
    </location>
</feature>
<dbReference type="OrthoDB" id="186625at2759"/>
<evidence type="ECO:0000313" key="2">
    <source>
        <dbReference type="Proteomes" id="UP000237271"/>
    </source>
</evidence>
<keyword evidence="2" id="KW-1185">Reference proteome</keyword>
<comment type="caution">
    <text evidence="1">The sequence shown here is derived from an EMBL/GenBank/DDBJ whole genome shotgun (WGS) entry which is preliminary data.</text>
</comment>
<organism evidence="1 2">
    <name type="scientific">Phytophthora palmivora</name>
    <dbReference type="NCBI Taxonomy" id="4796"/>
    <lineage>
        <taxon>Eukaryota</taxon>
        <taxon>Sar</taxon>
        <taxon>Stramenopiles</taxon>
        <taxon>Oomycota</taxon>
        <taxon>Peronosporomycetes</taxon>
        <taxon>Peronosporales</taxon>
        <taxon>Peronosporaceae</taxon>
        <taxon>Phytophthora</taxon>
    </lineage>
</organism>
<evidence type="ECO:0000313" key="1">
    <source>
        <dbReference type="EMBL" id="POM77441.1"/>
    </source>
</evidence>
<dbReference type="AlphaFoldDB" id="A0A2P4YI06"/>
<sequence>MTARGFLQKVTTRYVARTDFSAYSQSIGRRAAGSEALGRLESQQYKGRTSAVPALGMAAVALAVAASATYDDAETHAEAKQLIGGGLGTAVVDTEGEETNTRPRGGRRLLLKQRSKHQAKLQEVDQMKTHLVEYKQRREAIDSLRARFDMYASKSVEAGDGRRVKVMTFTDFL</sequence>
<dbReference type="Proteomes" id="UP000237271">
    <property type="component" value="Unassembled WGS sequence"/>
</dbReference>
<name>A0A2P4YI06_9STRA</name>
<reference evidence="1 2" key="1">
    <citation type="journal article" date="2017" name="Genome Biol. Evol.">
        <title>Phytophthora megakarya and P. palmivora, closely related causal agents of cacao black pod rot, underwent increases in genome sizes and gene numbers by different mechanisms.</title>
        <authorList>
            <person name="Ali S.S."/>
            <person name="Shao J."/>
            <person name="Lary D.J."/>
            <person name="Kronmiller B."/>
            <person name="Shen D."/>
            <person name="Strem M.D."/>
            <person name="Amoako-Attah I."/>
            <person name="Akrofi A.Y."/>
            <person name="Begoude B.A."/>
            <person name="Ten Hoopen G.M."/>
            <person name="Coulibaly K."/>
            <person name="Kebe B.I."/>
            <person name="Melnick R.L."/>
            <person name="Guiltinan M.J."/>
            <person name="Tyler B.M."/>
            <person name="Meinhardt L.W."/>
            <person name="Bailey B.A."/>
        </authorList>
    </citation>
    <scope>NUCLEOTIDE SEQUENCE [LARGE SCALE GENOMIC DNA]</scope>
    <source>
        <strain evidence="2">sbr112.9</strain>
    </source>
</reference>
<proteinExistence type="predicted"/>
<dbReference type="EMBL" id="NCKW01002605">
    <property type="protein sequence ID" value="POM77441.1"/>
    <property type="molecule type" value="Genomic_DNA"/>
</dbReference>
<gene>
    <name evidence="1" type="ORF">PHPALM_5174</name>
</gene>
<accession>A0A2P4YI06</accession>